<dbReference type="PROSITE" id="PS51257">
    <property type="entry name" value="PROKAR_LIPOPROTEIN"/>
    <property type="match status" value="1"/>
</dbReference>
<dbReference type="OrthoDB" id="1525003at2"/>
<dbReference type="AlphaFoldDB" id="A0A2U2J0U3"/>
<protein>
    <submittedName>
        <fullName evidence="2">Uncharacterized protein</fullName>
    </submittedName>
</protein>
<keyword evidence="3" id="KW-1185">Reference proteome</keyword>
<dbReference type="EMBL" id="QFFF01000001">
    <property type="protein sequence ID" value="PWG01953.1"/>
    <property type="molecule type" value="Genomic_DNA"/>
</dbReference>
<evidence type="ECO:0000313" key="2">
    <source>
        <dbReference type="EMBL" id="PWG01953.1"/>
    </source>
</evidence>
<evidence type="ECO:0000256" key="1">
    <source>
        <dbReference type="SAM" id="MobiDB-lite"/>
    </source>
</evidence>
<accession>A0A2U2J0U3</accession>
<organism evidence="2 3">
    <name type="scientific">Allosphingosinicella humi</name>
    <dbReference type="NCBI Taxonomy" id="2068657"/>
    <lineage>
        <taxon>Bacteria</taxon>
        <taxon>Pseudomonadati</taxon>
        <taxon>Pseudomonadota</taxon>
        <taxon>Alphaproteobacteria</taxon>
        <taxon>Sphingomonadales</taxon>
        <taxon>Sphingomonadaceae</taxon>
        <taxon>Allosphingosinicella</taxon>
    </lineage>
</organism>
<reference evidence="2 3" key="1">
    <citation type="submission" date="2018-05" db="EMBL/GenBank/DDBJ databases">
        <title>Genome of Sphingosinicella humi QZX222.</title>
        <authorList>
            <person name="Qiao Z."/>
            <person name="Wang G."/>
        </authorList>
    </citation>
    <scope>NUCLEOTIDE SEQUENCE [LARGE SCALE GENOMIC DNA]</scope>
    <source>
        <strain evidence="2 3">QZX222</strain>
    </source>
</reference>
<sequence>MKPGPRYAVVAAAMLLAACSPGESESSAQDMTMSADMPMMGEQSNATSSDGMMGMMGEGMMEDMGSIRSLLADHEKVERQVEDIPNGVRTVTTSDDPKVAALIRQHVRQMDARYDRDQPIRMMDPVFRELFRNRDRASLEYEDIPGGIRVTHTSDDPNVVLLIRQHARHFVSEAAEEGMARAMRPTPLPEGYRPRPE</sequence>
<evidence type="ECO:0000313" key="3">
    <source>
        <dbReference type="Proteomes" id="UP000245916"/>
    </source>
</evidence>
<feature type="region of interest" description="Disordered" evidence="1">
    <location>
        <begin position="176"/>
        <end position="197"/>
    </location>
</feature>
<name>A0A2U2J0U3_9SPHN</name>
<gene>
    <name evidence="2" type="ORF">DF286_03025</name>
</gene>
<comment type="caution">
    <text evidence="2">The sequence shown here is derived from an EMBL/GenBank/DDBJ whole genome shotgun (WGS) entry which is preliminary data.</text>
</comment>
<dbReference type="Proteomes" id="UP000245916">
    <property type="component" value="Unassembled WGS sequence"/>
</dbReference>
<proteinExistence type="predicted"/>